<dbReference type="PROSITE" id="PS51766">
    <property type="entry name" value="DOCKERIN"/>
    <property type="match status" value="1"/>
</dbReference>
<evidence type="ECO:0000313" key="3">
    <source>
        <dbReference type="EMBL" id="MBK6089325.1"/>
    </source>
</evidence>
<dbReference type="AlphaFoldDB" id="A0A935C2P1"/>
<dbReference type="Pfam" id="PF00404">
    <property type="entry name" value="Dockerin_1"/>
    <property type="match status" value="1"/>
</dbReference>
<keyword evidence="4" id="KW-1185">Reference proteome</keyword>
<dbReference type="CDD" id="cd14256">
    <property type="entry name" value="Dockerin_I"/>
    <property type="match status" value="1"/>
</dbReference>
<feature type="signal peptide" evidence="1">
    <location>
        <begin position="1"/>
        <end position="23"/>
    </location>
</feature>
<gene>
    <name evidence="3" type="ORF">JKK62_11855</name>
</gene>
<dbReference type="InterPro" id="IPR002105">
    <property type="entry name" value="Dockerin_1_rpt"/>
</dbReference>
<dbReference type="GO" id="GO:0004553">
    <property type="term" value="F:hydrolase activity, hydrolyzing O-glycosyl compounds"/>
    <property type="evidence" value="ECO:0007669"/>
    <property type="project" value="InterPro"/>
</dbReference>
<name>A0A935C2P1_9FIRM</name>
<keyword evidence="1" id="KW-0732">Signal</keyword>
<feature type="chain" id="PRO_5037321711" description="Dockerin domain-containing protein" evidence="1">
    <location>
        <begin position="24"/>
        <end position="259"/>
    </location>
</feature>
<dbReference type="Proteomes" id="UP000633365">
    <property type="component" value="Unassembled WGS sequence"/>
</dbReference>
<evidence type="ECO:0000259" key="2">
    <source>
        <dbReference type="PROSITE" id="PS51766"/>
    </source>
</evidence>
<dbReference type="Gene3D" id="1.10.1330.10">
    <property type="entry name" value="Dockerin domain"/>
    <property type="match status" value="1"/>
</dbReference>
<dbReference type="RefSeq" id="WP_201428070.1">
    <property type="nucleotide sequence ID" value="NZ_JAEQMG010000125.1"/>
</dbReference>
<proteinExistence type="predicted"/>
<accession>A0A935C2P1</accession>
<reference evidence="3" key="1">
    <citation type="submission" date="2021-01" db="EMBL/GenBank/DDBJ databases">
        <title>Genome public.</title>
        <authorList>
            <person name="Liu C."/>
            <person name="Sun Q."/>
        </authorList>
    </citation>
    <scope>NUCLEOTIDE SEQUENCE</scope>
    <source>
        <strain evidence="3">M6</strain>
    </source>
</reference>
<evidence type="ECO:0000256" key="1">
    <source>
        <dbReference type="SAM" id="SignalP"/>
    </source>
</evidence>
<dbReference type="InterPro" id="IPR016134">
    <property type="entry name" value="Dockerin_dom"/>
</dbReference>
<dbReference type="SUPFAM" id="SSF63446">
    <property type="entry name" value="Type I dockerin domain"/>
    <property type="match status" value="1"/>
</dbReference>
<sequence>MRRFLCLFIFILLCIAFFVPAAAADSDTLTITDSGKVLAEVKVGSVFLYRVGLFTGQHTLINGEGEIRYDKSLLQPLAYGDPTPEGYSFEGRLADASAVVNITDVPGNVYYNFSQVTGIEGYGSTDEPYLKLRFKVLAGGTTELNHLMQTLTARDNKNTFYKLFQNGKASDRYDKPPYTVGSVELPCAYIGDANNDGGISLIDATLIQWITAGRRLSYSKPNADTNGDGDINLKDALAVRRYAAGMNAANVGDYRFASE</sequence>
<dbReference type="InterPro" id="IPR036439">
    <property type="entry name" value="Dockerin_dom_sf"/>
</dbReference>
<protein>
    <recommendedName>
        <fullName evidence="2">Dockerin domain-containing protein</fullName>
    </recommendedName>
</protein>
<comment type="caution">
    <text evidence="3">The sequence shown here is derived from an EMBL/GenBank/DDBJ whole genome shotgun (WGS) entry which is preliminary data.</text>
</comment>
<evidence type="ECO:0000313" key="4">
    <source>
        <dbReference type="Proteomes" id="UP000633365"/>
    </source>
</evidence>
<organism evidence="3 4">
    <name type="scientific">Ruminococcus difficilis</name>
    <dbReference type="NCBI Taxonomy" id="2763069"/>
    <lineage>
        <taxon>Bacteria</taxon>
        <taxon>Bacillati</taxon>
        <taxon>Bacillota</taxon>
        <taxon>Clostridia</taxon>
        <taxon>Eubacteriales</taxon>
        <taxon>Oscillospiraceae</taxon>
        <taxon>Ruminococcus</taxon>
    </lineage>
</organism>
<dbReference type="EMBL" id="JAEQMG010000125">
    <property type="protein sequence ID" value="MBK6089325.1"/>
    <property type="molecule type" value="Genomic_DNA"/>
</dbReference>
<feature type="domain" description="Dockerin" evidence="2">
    <location>
        <begin position="186"/>
        <end position="256"/>
    </location>
</feature>
<dbReference type="GO" id="GO:0000272">
    <property type="term" value="P:polysaccharide catabolic process"/>
    <property type="evidence" value="ECO:0007669"/>
    <property type="project" value="InterPro"/>
</dbReference>